<name>A0A175W9W3_9PEZI</name>
<dbReference type="AlphaFoldDB" id="A0A175W9W3"/>
<dbReference type="OrthoDB" id="203796at2759"/>
<feature type="region of interest" description="Disordered" evidence="1">
    <location>
        <begin position="1"/>
        <end position="119"/>
    </location>
</feature>
<dbReference type="VEuPathDB" id="FungiDB:MMYC01_203628"/>
<evidence type="ECO:0000313" key="2">
    <source>
        <dbReference type="EMBL" id="KXX80269.1"/>
    </source>
</evidence>
<comment type="caution">
    <text evidence="2">The sequence shown here is derived from an EMBL/GenBank/DDBJ whole genome shotgun (WGS) entry which is preliminary data.</text>
</comment>
<sequence length="401" mass="43863">MDPAGHAQLGEKARLQQHLTIQEHQGQQQQQQQQQPQQQQHSPLASSSRSPASGSNSVPMTEEELHSSPVHSPHVLLPSNLTRSPTPPPYSGPSTPAQEPAHSPQAPKAPPRYPGLPPLDYRLYNPPLFELSADKTTIRTSAPYLSANADALVALIRQQATVPPKPQIHIVGRRGSSPTSGRVDFSIKLNLLHLLVPEDPRQRIDYIRCVSPGEVAFRGGSKPSTQPEATTPEGDDGGLEAWAARFVADTASVKSFALERVVANLDVHWLEGQIRALVAGMRYPGAVAVSFPVTHCKVVVQNPDKVNKFFTSVAGFFAGKKKYEVVKAVWPFATVQRTGEGGRKCVVQSEEVWWREWREPIRYAIATKRHGWVTNEDKLEALMEGTPSAASAVDWGPDGLV</sequence>
<dbReference type="EMBL" id="LCTW02000064">
    <property type="protein sequence ID" value="KXX80269.1"/>
    <property type="molecule type" value="Genomic_DNA"/>
</dbReference>
<gene>
    <name evidence="2" type="ORF">MMYC01_203628</name>
</gene>
<feature type="compositionally biased region" description="Pro residues" evidence="1">
    <location>
        <begin position="107"/>
        <end position="117"/>
    </location>
</feature>
<keyword evidence="3" id="KW-1185">Reference proteome</keyword>
<organism evidence="2 3">
    <name type="scientific">Madurella mycetomatis</name>
    <dbReference type="NCBI Taxonomy" id="100816"/>
    <lineage>
        <taxon>Eukaryota</taxon>
        <taxon>Fungi</taxon>
        <taxon>Dikarya</taxon>
        <taxon>Ascomycota</taxon>
        <taxon>Pezizomycotina</taxon>
        <taxon>Sordariomycetes</taxon>
        <taxon>Sordariomycetidae</taxon>
        <taxon>Sordariales</taxon>
        <taxon>Sordariales incertae sedis</taxon>
        <taxon>Madurella</taxon>
    </lineage>
</organism>
<protein>
    <submittedName>
        <fullName evidence="2">Uncharacterized protein</fullName>
    </submittedName>
</protein>
<accession>A0A175W9W3</accession>
<dbReference type="Proteomes" id="UP000078237">
    <property type="component" value="Unassembled WGS sequence"/>
</dbReference>
<dbReference type="PANTHER" id="PTHR37848:SF1">
    <property type="entry name" value="SUN DOMAIN-CONTAINING PROTEIN"/>
    <property type="match status" value="1"/>
</dbReference>
<feature type="compositionally biased region" description="Low complexity" evidence="1">
    <location>
        <begin position="16"/>
        <end position="57"/>
    </location>
</feature>
<reference evidence="2 3" key="1">
    <citation type="journal article" date="2016" name="Genome Announc.">
        <title>Genome Sequence of Madurella mycetomatis mm55, Isolated from a Human Mycetoma Case in Sudan.</title>
        <authorList>
            <person name="Smit S."/>
            <person name="Derks M.F."/>
            <person name="Bervoets S."/>
            <person name="Fahal A."/>
            <person name="van Leeuwen W."/>
            <person name="van Belkum A."/>
            <person name="van de Sande W.W."/>
        </authorList>
    </citation>
    <scope>NUCLEOTIDE SEQUENCE [LARGE SCALE GENOMIC DNA]</scope>
    <source>
        <strain evidence="3">mm55</strain>
    </source>
</reference>
<evidence type="ECO:0000256" key="1">
    <source>
        <dbReference type="SAM" id="MobiDB-lite"/>
    </source>
</evidence>
<evidence type="ECO:0000313" key="3">
    <source>
        <dbReference type="Proteomes" id="UP000078237"/>
    </source>
</evidence>
<dbReference type="PANTHER" id="PTHR37848">
    <property type="entry name" value="EXPRESSED PROTEIN"/>
    <property type="match status" value="1"/>
</dbReference>
<proteinExistence type="predicted"/>